<accession>A0A917MEL2</accession>
<feature type="transmembrane region" description="Helical" evidence="1">
    <location>
        <begin position="348"/>
        <end position="365"/>
    </location>
</feature>
<evidence type="ECO:0008006" key="4">
    <source>
        <dbReference type="Google" id="ProtNLM"/>
    </source>
</evidence>
<keyword evidence="1" id="KW-0812">Transmembrane</keyword>
<feature type="transmembrane region" description="Helical" evidence="1">
    <location>
        <begin position="21"/>
        <end position="38"/>
    </location>
</feature>
<feature type="transmembrane region" description="Helical" evidence="1">
    <location>
        <begin position="58"/>
        <end position="83"/>
    </location>
</feature>
<proteinExistence type="predicted"/>
<organism evidence="2 3">
    <name type="scientific">Parapedobacter pyrenivorans</name>
    <dbReference type="NCBI Taxonomy" id="1305674"/>
    <lineage>
        <taxon>Bacteria</taxon>
        <taxon>Pseudomonadati</taxon>
        <taxon>Bacteroidota</taxon>
        <taxon>Sphingobacteriia</taxon>
        <taxon>Sphingobacteriales</taxon>
        <taxon>Sphingobacteriaceae</taxon>
        <taxon>Parapedobacter</taxon>
    </lineage>
</organism>
<evidence type="ECO:0000313" key="2">
    <source>
        <dbReference type="EMBL" id="GGH00713.1"/>
    </source>
</evidence>
<feature type="transmembrane region" description="Helical" evidence="1">
    <location>
        <begin position="143"/>
        <end position="162"/>
    </location>
</feature>
<feature type="transmembrane region" description="Helical" evidence="1">
    <location>
        <begin position="220"/>
        <end position="239"/>
    </location>
</feature>
<feature type="transmembrane region" description="Helical" evidence="1">
    <location>
        <begin position="260"/>
        <end position="278"/>
    </location>
</feature>
<keyword evidence="1" id="KW-0472">Membrane</keyword>
<dbReference type="AlphaFoldDB" id="A0A917MEL2"/>
<evidence type="ECO:0000313" key="3">
    <source>
        <dbReference type="Proteomes" id="UP000660862"/>
    </source>
</evidence>
<feature type="transmembrane region" description="Helical" evidence="1">
    <location>
        <begin position="119"/>
        <end position="137"/>
    </location>
</feature>
<dbReference type="EMBL" id="BMER01000005">
    <property type="protein sequence ID" value="GGH00713.1"/>
    <property type="molecule type" value="Genomic_DNA"/>
</dbReference>
<reference evidence="2" key="1">
    <citation type="journal article" date="2014" name="Int. J. Syst. Evol. Microbiol.">
        <title>Complete genome sequence of Corynebacterium casei LMG S-19264T (=DSM 44701T), isolated from a smear-ripened cheese.</title>
        <authorList>
            <consortium name="US DOE Joint Genome Institute (JGI-PGF)"/>
            <person name="Walter F."/>
            <person name="Albersmeier A."/>
            <person name="Kalinowski J."/>
            <person name="Ruckert C."/>
        </authorList>
    </citation>
    <scope>NUCLEOTIDE SEQUENCE</scope>
    <source>
        <strain evidence="2">CGMCC 1.12195</strain>
    </source>
</reference>
<protein>
    <recommendedName>
        <fullName evidence="4">Patatin-like phospholipase</fullName>
    </recommendedName>
</protein>
<comment type="caution">
    <text evidence="2">The sequence shown here is derived from an EMBL/GenBank/DDBJ whole genome shotgun (WGS) entry which is preliminary data.</text>
</comment>
<name>A0A917MEL2_9SPHI</name>
<evidence type="ECO:0000256" key="1">
    <source>
        <dbReference type="SAM" id="Phobius"/>
    </source>
</evidence>
<sequence length="773" mass="86714">MSTNRRYNFLLKLYSTVKLNIFYILLSLLVPVILWKVQVGRDIVVSLVEKGTPNYLNIPLLIASFSLLALSNWVIPVLAIDIWKFVLRRNAKSQLLYGGLIGLYNGDHVAGKGQFPIRYFASLPWVIFLYVAVYSLFPNRPIIAIITIITLVALVILLDWAYRGKRVPAIFQGLWDNVAETKTGNRTKALRYVIVMGMVFLLFLVAIGVLGAWLRDSTDGLSVLVIGANFVGILANYAYMKFAENVDVRVVSISYFVSKYTHVLSLSFMIIVAILLQTSNGRAWPVEIGFFSPIFVLIIAISLYLFLADVLVTAQLNITRIYNGDPAKYDPVSDGHPVKAAWIWYRPLIRFIALGFVFLFFFNSINSHRIRKDAVQSDKTNTATMRPTLTAYFDKWAESRKPERGDTLNVYLVSGQGGGSRAAVWFFMAMNYLDSLESTPSTRFSDRVFSISTVSGSTSGAAMYLADRYLKVTPQADAVVPRMKTIYAKNYLSSSFWGALIGDGFEGFRHEVFGRLLDSRPAFPKDRNFYFQQEEVKGYTDATPMREANEIDAFFKGDYLEPYVAEELGTIGTGMPLFFINSAVVETGERGVFAPVDLPSFSLGTDLYGLFKRHNTTYGIPLITCVNQSQAFPVINAYNYLDGAGRLIDGGIYENSGTATTLEIYETLRRHVEAKQDTSYAVRFICINIVNTNMDAAKDAIRYRPASVLNTLTAAFQSPFGGHEQFSYRNILRRVLAPDTAYSFPLNRPVPLTRMLQPAAIDTMYVALRSMGH</sequence>
<keyword evidence="3" id="KW-1185">Reference proteome</keyword>
<reference evidence="2" key="2">
    <citation type="submission" date="2020-09" db="EMBL/GenBank/DDBJ databases">
        <authorList>
            <person name="Sun Q."/>
            <person name="Zhou Y."/>
        </authorList>
    </citation>
    <scope>NUCLEOTIDE SEQUENCE</scope>
    <source>
        <strain evidence="2">CGMCC 1.12195</strain>
    </source>
</reference>
<gene>
    <name evidence="2" type="ORF">GCM10007415_40820</name>
</gene>
<dbReference type="RefSeq" id="WP_188507953.1">
    <property type="nucleotide sequence ID" value="NZ_BMER01000005.1"/>
</dbReference>
<feature type="transmembrane region" description="Helical" evidence="1">
    <location>
        <begin position="192"/>
        <end position="214"/>
    </location>
</feature>
<keyword evidence="1" id="KW-1133">Transmembrane helix</keyword>
<dbReference type="Proteomes" id="UP000660862">
    <property type="component" value="Unassembled WGS sequence"/>
</dbReference>
<feature type="transmembrane region" description="Helical" evidence="1">
    <location>
        <begin position="290"/>
        <end position="312"/>
    </location>
</feature>